<dbReference type="Proteomes" id="UP000005446">
    <property type="component" value="Unassembled WGS sequence"/>
</dbReference>
<accession>H0EYR8</accession>
<evidence type="ECO:0000313" key="2">
    <source>
        <dbReference type="EMBL" id="EHK96332.1"/>
    </source>
</evidence>
<dbReference type="InterPro" id="IPR010828">
    <property type="entry name" value="Atf2/Sli1-like"/>
</dbReference>
<comment type="caution">
    <text evidence="2">The sequence shown here is derived from an EMBL/GenBank/DDBJ whole genome shotgun (WGS) entry which is preliminary data.</text>
</comment>
<feature type="region of interest" description="Disordered" evidence="1">
    <location>
        <begin position="1"/>
        <end position="28"/>
    </location>
</feature>
<dbReference type="Pfam" id="PF07247">
    <property type="entry name" value="AATase"/>
    <property type="match status" value="1"/>
</dbReference>
<evidence type="ECO:0000256" key="1">
    <source>
        <dbReference type="SAM" id="MobiDB-lite"/>
    </source>
</evidence>
<dbReference type="OrthoDB" id="2150604at2759"/>
<proteinExistence type="predicted"/>
<evidence type="ECO:0000313" key="3">
    <source>
        <dbReference type="Proteomes" id="UP000005446"/>
    </source>
</evidence>
<dbReference type="InterPro" id="IPR052058">
    <property type="entry name" value="Alcohol_O-acetyltransferase"/>
</dbReference>
<sequence length="178" mass="19426">MGGKFSPSRSSSLVDSLRAAEEDSDEEKMVIQEVSQQFTEEITSDLAGIPTVHSAGLIGFATIPDYDAYCQVGLKKTRIDETYEISNIGLVKLPNNGDGDDKVKLEKLVFSQSPSVTGPAFEASVISISEGPMVVAYTWQEDVIGEDVLLLTFQVDLYMETFSLFLSASCVGQKVRRL</sequence>
<gene>
    <name evidence="2" type="ORF">M7I_7977</name>
</gene>
<dbReference type="HOGENOM" id="CLU_1510765_0_0_1"/>
<dbReference type="GO" id="GO:0008080">
    <property type="term" value="F:N-acetyltransferase activity"/>
    <property type="evidence" value="ECO:0007669"/>
    <property type="project" value="TreeGrafter"/>
</dbReference>
<dbReference type="EMBL" id="AGUE01000257">
    <property type="protein sequence ID" value="EHK96332.1"/>
    <property type="molecule type" value="Genomic_DNA"/>
</dbReference>
<reference evidence="2 3" key="1">
    <citation type="journal article" date="2012" name="Eukaryot. Cell">
        <title>Genome sequence of the fungus Glarea lozoyensis: the first genome sequence of a species from the Helotiaceae family.</title>
        <authorList>
            <person name="Youssar L."/>
            <person name="Gruening B.A."/>
            <person name="Erxleben A."/>
            <person name="Guenther S."/>
            <person name="Huettel W."/>
        </authorList>
    </citation>
    <scope>NUCLEOTIDE SEQUENCE [LARGE SCALE GENOMIC DNA]</scope>
    <source>
        <strain evidence="3">ATCC 74030 / MF5533</strain>
    </source>
</reference>
<dbReference type="PANTHER" id="PTHR28037:SF1">
    <property type="entry name" value="ALCOHOL O-ACETYLTRANSFERASE 1-RELATED"/>
    <property type="match status" value="1"/>
</dbReference>
<dbReference type="AlphaFoldDB" id="H0EYR8"/>
<keyword evidence="3" id="KW-1185">Reference proteome</keyword>
<dbReference type="InParanoid" id="H0EYR8"/>
<organism evidence="2 3">
    <name type="scientific">Glarea lozoyensis (strain ATCC 74030 / MF5533)</name>
    <dbReference type="NCBI Taxonomy" id="1104152"/>
    <lineage>
        <taxon>Eukaryota</taxon>
        <taxon>Fungi</taxon>
        <taxon>Dikarya</taxon>
        <taxon>Ascomycota</taxon>
        <taxon>Pezizomycotina</taxon>
        <taxon>Leotiomycetes</taxon>
        <taxon>Helotiales</taxon>
        <taxon>Helotiaceae</taxon>
        <taxon>Glarea</taxon>
    </lineage>
</organism>
<name>H0EYR8_GLAL7</name>
<dbReference type="PANTHER" id="PTHR28037">
    <property type="entry name" value="ALCOHOL O-ACETYLTRANSFERASE 1-RELATED"/>
    <property type="match status" value="1"/>
</dbReference>
<protein>
    <submittedName>
        <fullName evidence="2">Uncharacterized protein</fullName>
    </submittedName>
</protein>
<feature type="compositionally biased region" description="Low complexity" evidence="1">
    <location>
        <begin position="1"/>
        <end position="17"/>
    </location>
</feature>